<feature type="chain" id="PRO_5034197827" description="YNL019C-like protein" evidence="2">
    <location>
        <begin position="27"/>
        <end position="284"/>
    </location>
</feature>
<organism evidence="3">
    <name type="scientific">Saccharomyces paradoxus</name>
    <name type="common">Yeast</name>
    <name type="synonym">Saccharomyces douglasii</name>
    <dbReference type="NCBI Taxonomy" id="27291"/>
    <lineage>
        <taxon>Eukaryota</taxon>
        <taxon>Fungi</taxon>
        <taxon>Dikarya</taxon>
        <taxon>Ascomycota</taxon>
        <taxon>Saccharomycotina</taxon>
        <taxon>Saccharomycetes</taxon>
        <taxon>Saccharomycetales</taxon>
        <taxon>Saccharomycetaceae</taxon>
        <taxon>Saccharomyces</taxon>
    </lineage>
</organism>
<dbReference type="KEGG" id="spao:SPAR_N02870"/>
<dbReference type="RefSeq" id="XP_033768917.1">
    <property type="nucleotide sequence ID" value="XM_033913026.1"/>
</dbReference>
<evidence type="ECO:0008006" key="4">
    <source>
        <dbReference type="Google" id="ProtNLM"/>
    </source>
</evidence>
<sequence length="284" mass="31230">MVYSKESRIFVFLLALVISLNVLCHSVDVTTVLTTSTVTEVTVTTAAPQPPNKAETVLNTATNIIQTMQFLFNCAPFKWKGPLKITSCALNFIVLLLTAWGYLLKYLQENKLNSDADMEKMVGLGFGEMVSRVVGKGVGKAFTKMDITQKLVYPFEGGNRQKCLLMTVGENSIVPYHDLSTEICFDRHILDSLSHRNHGSISALDAGSVSTLGLADISSQMSVVSELYTLFGDYTVEVVGGIIKMASALNREGWQREKNGFVVLSRDQPNKMLLSVHMYSSGLL</sequence>
<reference evidence="3" key="4">
    <citation type="submission" date="2025-08" db="UniProtKB">
        <authorList>
            <consortium name="RefSeq"/>
        </authorList>
    </citation>
    <scope>IDENTIFICATION</scope>
    <source>
        <strain evidence="3">CBS432</strain>
    </source>
</reference>
<keyword evidence="1" id="KW-0472">Membrane</keyword>
<dbReference type="GeneID" id="54633328"/>
<protein>
    <recommendedName>
        <fullName evidence="4">YNL019C-like protein</fullName>
    </recommendedName>
</protein>
<dbReference type="AlphaFoldDB" id="A0A8B8UYS3"/>
<evidence type="ECO:0000313" key="3">
    <source>
        <dbReference type="RefSeq" id="XP_033768917.1"/>
    </source>
</evidence>
<gene>
    <name evidence="3" type="ORF">SPAR_N02870</name>
</gene>
<keyword evidence="1" id="KW-1133">Transmembrane helix</keyword>
<keyword evidence="1" id="KW-0812">Transmembrane</keyword>
<proteinExistence type="predicted"/>
<evidence type="ECO:0000256" key="2">
    <source>
        <dbReference type="SAM" id="SignalP"/>
    </source>
</evidence>
<name>A0A8B8UYS3_SACPA</name>
<reference evidence="3" key="1">
    <citation type="journal article" date="2017" name="Nat. Genet.">
        <title>Contrasting evolutionary genome dynamics between domesticated and wild yeasts.</title>
        <authorList>
            <person name="Yue J.X."/>
            <person name="Li J."/>
            <person name="Aigrain L."/>
            <person name="Hallin J."/>
            <person name="Persson K."/>
            <person name="Oliver K."/>
            <person name="Bergstrom A."/>
            <person name="Coupland P."/>
            <person name="Warringer J."/>
            <person name="Lagomarsino M.C."/>
            <person name="Fischer G."/>
            <person name="Durbin R."/>
            <person name="Liti G."/>
        </authorList>
    </citation>
    <scope>NUCLEOTIDE SEQUENCE</scope>
    <source>
        <strain evidence="3">CBS432</strain>
    </source>
</reference>
<reference evidence="3" key="3">
    <citation type="submission" date="2025-07" db="EMBL/GenBank/DDBJ databases">
        <authorList>
            <consortium name="NCBI Genome Project"/>
        </authorList>
    </citation>
    <scope>NUCLEOTIDE SEQUENCE</scope>
    <source>
        <strain evidence="3">CBS432</strain>
    </source>
</reference>
<dbReference type="OrthoDB" id="4051121at2759"/>
<accession>A0A8B8UYS3</accession>
<feature type="signal peptide" evidence="2">
    <location>
        <begin position="1"/>
        <end position="26"/>
    </location>
</feature>
<keyword evidence="2" id="KW-0732">Signal</keyword>
<dbReference type="VEuPathDB" id="FungiDB:SPAR_N02870"/>
<feature type="transmembrane region" description="Helical" evidence="1">
    <location>
        <begin position="83"/>
        <end position="104"/>
    </location>
</feature>
<evidence type="ECO:0000256" key="1">
    <source>
        <dbReference type="SAM" id="Phobius"/>
    </source>
</evidence>
<reference evidence="3" key="2">
    <citation type="submission" date="2020-01" db="EMBL/GenBank/DDBJ databases">
        <title>Population-level Yeast Reference Genomes.</title>
        <authorList>
            <person name="Yue J.-X."/>
        </authorList>
    </citation>
    <scope>NUCLEOTIDE SEQUENCE</scope>
    <source>
        <strain evidence="3">CBS432</strain>
    </source>
</reference>